<dbReference type="Gene3D" id="1.10.287.110">
    <property type="entry name" value="DnaJ domain"/>
    <property type="match status" value="1"/>
</dbReference>
<evidence type="ECO:0000259" key="1">
    <source>
        <dbReference type="PROSITE" id="PS50076"/>
    </source>
</evidence>
<dbReference type="InterPro" id="IPR036869">
    <property type="entry name" value="J_dom_sf"/>
</dbReference>
<dbReference type="PRINTS" id="PR00625">
    <property type="entry name" value="JDOMAIN"/>
</dbReference>
<comment type="caution">
    <text evidence="2">The sequence shown here is derived from an EMBL/GenBank/DDBJ whole genome shotgun (WGS) entry which is preliminary data.</text>
</comment>
<proteinExistence type="predicted"/>
<evidence type="ECO:0000313" key="3">
    <source>
        <dbReference type="Proteomes" id="UP001445335"/>
    </source>
</evidence>
<protein>
    <recommendedName>
        <fullName evidence="1">J domain-containing protein</fullName>
    </recommendedName>
</protein>
<organism evidence="2 3">
    <name type="scientific">Elliptochloris bilobata</name>
    <dbReference type="NCBI Taxonomy" id="381761"/>
    <lineage>
        <taxon>Eukaryota</taxon>
        <taxon>Viridiplantae</taxon>
        <taxon>Chlorophyta</taxon>
        <taxon>core chlorophytes</taxon>
        <taxon>Trebouxiophyceae</taxon>
        <taxon>Trebouxiophyceae incertae sedis</taxon>
        <taxon>Elliptochloris clade</taxon>
        <taxon>Elliptochloris</taxon>
    </lineage>
</organism>
<dbReference type="EMBL" id="JALJOU010000040">
    <property type="protein sequence ID" value="KAK9832608.1"/>
    <property type="molecule type" value="Genomic_DNA"/>
</dbReference>
<dbReference type="AlphaFoldDB" id="A0AAW1RFL4"/>
<dbReference type="InterPro" id="IPR001623">
    <property type="entry name" value="DnaJ_domain"/>
</dbReference>
<sequence>MNPKTPLAAASIFVGGCLVIAISVVDATRSLQANERPMTQEQQRALVQQVQSAQDPLAPLERLAGKRPRILNAVPSDDPYVLLNISRGASRDEVRAAYIEAIRAAHPDVNPSVDTTRAAASINAAYEALIQGEGADSSRWGTASAPADVFDAPEAEATELFVNPFGISGVSPLAWRELQAVARRGVDPAEALWQAGLAVTESGVQRLTPEQLAAVEAELERLDLDPSPVGLEVAAWVLADQLARARRANARQPASRRGR</sequence>
<reference evidence="2 3" key="1">
    <citation type="journal article" date="2024" name="Nat. Commun.">
        <title>Phylogenomics reveals the evolutionary origins of lichenization in chlorophyte algae.</title>
        <authorList>
            <person name="Puginier C."/>
            <person name="Libourel C."/>
            <person name="Otte J."/>
            <person name="Skaloud P."/>
            <person name="Haon M."/>
            <person name="Grisel S."/>
            <person name="Petersen M."/>
            <person name="Berrin J.G."/>
            <person name="Delaux P.M."/>
            <person name="Dal Grande F."/>
            <person name="Keller J."/>
        </authorList>
    </citation>
    <scope>NUCLEOTIDE SEQUENCE [LARGE SCALE GENOMIC DNA]</scope>
    <source>
        <strain evidence="2 3">SAG 245.80</strain>
    </source>
</reference>
<dbReference type="PROSITE" id="PS50076">
    <property type="entry name" value="DNAJ_2"/>
    <property type="match status" value="1"/>
</dbReference>
<accession>A0AAW1RFL4</accession>
<dbReference type="Pfam" id="PF00226">
    <property type="entry name" value="DnaJ"/>
    <property type="match status" value="1"/>
</dbReference>
<gene>
    <name evidence="2" type="ORF">WJX81_003309</name>
</gene>
<dbReference type="PROSITE" id="PS51257">
    <property type="entry name" value="PROKAR_LIPOPROTEIN"/>
    <property type="match status" value="1"/>
</dbReference>
<dbReference type="SUPFAM" id="SSF46565">
    <property type="entry name" value="Chaperone J-domain"/>
    <property type="match status" value="1"/>
</dbReference>
<keyword evidence="3" id="KW-1185">Reference proteome</keyword>
<dbReference type="Proteomes" id="UP001445335">
    <property type="component" value="Unassembled WGS sequence"/>
</dbReference>
<dbReference type="CDD" id="cd06257">
    <property type="entry name" value="DnaJ"/>
    <property type="match status" value="1"/>
</dbReference>
<evidence type="ECO:0000313" key="2">
    <source>
        <dbReference type="EMBL" id="KAK9832608.1"/>
    </source>
</evidence>
<name>A0AAW1RFL4_9CHLO</name>
<feature type="domain" description="J" evidence="1">
    <location>
        <begin position="78"/>
        <end position="141"/>
    </location>
</feature>
<dbReference type="SMART" id="SM00271">
    <property type="entry name" value="DnaJ"/>
    <property type="match status" value="1"/>
</dbReference>